<dbReference type="KEGG" id="ehn:H9Q80_16955"/>
<feature type="transmembrane region" description="Helical" evidence="5">
    <location>
        <begin position="119"/>
        <end position="138"/>
    </location>
</feature>
<evidence type="ECO:0000313" key="7">
    <source>
        <dbReference type="Proteomes" id="UP000515856"/>
    </source>
</evidence>
<sequence length="613" mass="68049">MFQKIKRIVLGRSLKSDELDHEKFSVLWGLPILSSDAISSVSYACEEILMVLIPVLGLASYRPLMGVAFAIICLLMILVFSYRQTISAYPQGGGSYIVASENLGKTAGLVAASSLAIDYVLTVAVSICAGTAAITSAFPSLLPYKTLIAFVMVSLLAIGNLRGMRESSILFGLPTYMFMISILIMIITGIIKVLVLKEIPPVSADLHQPMQDLTLVLFLKAFSSGCTALTGVEAVSDGIPNFKAPAQKNAKRVLTLLACIVFMIFVGVCFLATMYHVVPNENVTAIAQISSHVFGNDTLMFYIVQATTAIILTMAANTAFADLPLLFSILAKDGYVPRQFMARGSRLSFSNGIIMLFLLSASLVMIFHANTHHLMPLYAVGVFLSFTLSQAGMFVRWLKTKEGKWKHKAFINGLGTIITAITCMIIAASKFFHGAWIVLLCIPIFVFVMRKIHQHYEQVKRDLDITEINDSLIRKQPVPTRIILPVDSINRSFIKAVNYAYTLHCDNMEIYHVDVDAYATQKLQHKYGCLQLDIPLCCEQAPYRNINETLLHHIEEEAKHLLPQQTLTIIIPQFVVTHVQKNILHNQTSLLLKHKLSYMRNVSIISVPYVLHE</sequence>
<reference evidence="6 7" key="1">
    <citation type="submission" date="2020-08" db="EMBL/GenBank/DDBJ databases">
        <authorList>
            <person name="Liu C."/>
            <person name="Sun Q."/>
        </authorList>
    </citation>
    <scope>NUCLEOTIDE SEQUENCE [LARGE SCALE GENOMIC DNA]</scope>
    <source>
        <strain evidence="6 7">NSJ-61</strain>
    </source>
</reference>
<feature type="transmembrane region" description="Helical" evidence="5">
    <location>
        <begin position="348"/>
        <end position="369"/>
    </location>
</feature>
<protein>
    <submittedName>
        <fullName evidence="6">APC family permease</fullName>
    </submittedName>
</protein>
<feature type="transmembrane region" description="Helical" evidence="5">
    <location>
        <begin position="64"/>
        <end position="82"/>
    </location>
</feature>
<evidence type="ECO:0000256" key="3">
    <source>
        <dbReference type="ARBA" id="ARBA00022989"/>
    </source>
</evidence>
<feature type="transmembrane region" description="Helical" evidence="5">
    <location>
        <begin position="375"/>
        <end position="397"/>
    </location>
</feature>
<organism evidence="6 7">
    <name type="scientific">[Eubacterium] hominis</name>
    <dbReference type="NCBI Taxonomy" id="2764325"/>
    <lineage>
        <taxon>Bacteria</taxon>
        <taxon>Bacillati</taxon>
        <taxon>Bacillota</taxon>
        <taxon>Erysipelotrichia</taxon>
        <taxon>Erysipelotrichales</taxon>
        <taxon>Erysipelotrichaceae</taxon>
        <taxon>Amedibacillus</taxon>
    </lineage>
</organism>
<feature type="transmembrane region" description="Helical" evidence="5">
    <location>
        <begin position="409"/>
        <end position="428"/>
    </location>
</feature>
<evidence type="ECO:0000256" key="4">
    <source>
        <dbReference type="ARBA" id="ARBA00023136"/>
    </source>
</evidence>
<keyword evidence="2 5" id="KW-0812">Transmembrane</keyword>
<feature type="transmembrane region" description="Helical" evidence="5">
    <location>
        <begin position="173"/>
        <end position="195"/>
    </location>
</feature>
<dbReference type="RefSeq" id="WP_117456025.1">
    <property type="nucleotide sequence ID" value="NZ_CP060636.1"/>
</dbReference>
<keyword evidence="7" id="KW-1185">Reference proteome</keyword>
<dbReference type="InterPro" id="IPR002293">
    <property type="entry name" value="AA/rel_permease1"/>
</dbReference>
<dbReference type="PANTHER" id="PTHR47704:SF1">
    <property type="entry name" value="POTASSIUM TRANSPORTER KIMA"/>
    <property type="match status" value="1"/>
</dbReference>
<dbReference type="Proteomes" id="UP000515856">
    <property type="component" value="Chromosome"/>
</dbReference>
<evidence type="ECO:0000256" key="5">
    <source>
        <dbReference type="SAM" id="Phobius"/>
    </source>
</evidence>
<dbReference type="GO" id="GO:0022857">
    <property type="term" value="F:transmembrane transporter activity"/>
    <property type="evidence" value="ECO:0007669"/>
    <property type="project" value="InterPro"/>
</dbReference>
<keyword evidence="3 5" id="KW-1133">Transmembrane helix</keyword>
<feature type="transmembrane region" description="Helical" evidence="5">
    <location>
        <begin position="215"/>
        <end position="232"/>
    </location>
</feature>
<feature type="transmembrane region" description="Helical" evidence="5">
    <location>
        <begin position="144"/>
        <end position="161"/>
    </location>
</feature>
<evidence type="ECO:0000256" key="1">
    <source>
        <dbReference type="ARBA" id="ARBA00004141"/>
    </source>
</evidence>
<gene>
    <name evidence="6" type="ORF">H9Q80_16955</name>
</gene>
<feature type="transmembrane region" description="Helical" evidence="5">
    <location>
        <begin position="298"/>
        <end position="327"/>
    </location>
</feature>
<comment type="subcellular location">
    <subcellularLocation>
        <location evidence="1">Membrane</location>
        <topology evidence="1">Multi-pass membrane protein</topology>
    </subcellularLocation>
</comment>
<feature type="transmembrane region" description="Helical" evidence="5">
    <location>
        <begin position="253"/>
        <end position="278"/>
    </location>
</feature>
<proteinExistence type="predicted"/>
<accession>A0A7G9GM81</accession>
<dbReference type="GO" id="GO:0016020">
    <property type="term" value="C:membrane"/>
    <property type="evidence" value="ECO:0007669"/>
    <property type="project" value="UniProtKB-SubCell"/>
</dbReference>
<keyword evidence="4 5" id="KW-0472">Membrane</keyword>
<dbReference type="PANTHER" id="PTHR47704">
    <property type="entry name" value="POTASSIUM TRANSPORTER KIMA"/>
    <property type="match status" value="1"/>
</dbReference>
<feature type="transmembrane region" description="Helical" evidence="5">
    <location>
        <begin position="434"/>
        <end position="452"/>
    </location>
</feature>
<name>A0A7G9GM81_9FIRM</name>
<dbReference type="Gene3D" id="1.20.1740.10">
    <property type="entry name" value="Amino acid/polyamine transporter I"/>
    <property type="match status" value="1"/>
</dbReference>
<dbReference type="EMBL" id="CP060636">
    <property type="protein sequence ID" value="QNM11913.1"/>
    <property type="molecule type" value="Genomic_DNA"/>
</dbReference>
<dbReference type="Pfam" id="PF13520">
    <property type="entry name" value="AA_permease_2"/>
    <property type="match status" value="1"/>
</dbReference>
<evidence type="ECO:0000313" key="6">
    <source>
        <dbReference type="EMBL" id="QNM11913.1"/>
    </source>
</evidence>
<dbReference type="InterPro" id="IPR053153">
    <property type="entry name" value="APC_K+_Transporter"/>
</dbReference>
<dbReference type="AlphaFoldDB" id="A0A7G9GM81"/>
<evidence type="ECO:0000256" key="2">
    <source>
        <dbReference type="ARBA" id="ARBA00022692"/>
    </source>
</evidence>